<evidence type="ECO:0000313" key="11">
    <source>
        <dbReference type="EMBL" id="XDI38436.1"/>
    </source>
</evidence>
<dbReference type="CDD" id="cd00118">
    <property type="entry name" value="LysM"/>
    <property type="match status" value="1"/>
</dbReference>
<name>A0AB39BYP1_9BACI</name>
<feature type="active site" description="Proton donor/acceptor" evidence="8">
    <location>
        <position position="366"/>
    </location>
</feature>
<dbReference type="SUPFAM" id="SSF54106">
    <property type="entry name" value="LysM domain"/>
    <property type="match status" value="1"/>
</dbReference>
<dbReference type="PRINTS" id="PR00765">
    <property type="entry name" value="CRBOXYPTASEA"/>
</dbReference>
<comment type="cofactor">
    <cofactor evidence="1">
        <name>Zn(2+)</name>
        <dbReference type="ChEBI" id="CHEBI:29105"/>
    </cofactor>
</comment>
<evidence type="ECO:0000256" key="4">
    <source>
        <dbReference type="ARBA" id="ARBA00022723"/>
    </source>
</evidence>
<organism evidence="11">
    <name type="scientific">Alkalihalophilus sp. As8PL</name>
    <dbReference type="NCBI Taxonomy" id="3237103"/>
    <lineage>
        <taxon>Bacteria</taxon>
        <taxon>Bacillati</taxon>
        <taxon>Bacillota</taxon>
        <taxon>Bacilli</taxon>
        <taxon>Bacillales</taxon>
        <taxon>Bacillaceae</taxon>
        <taxon>Alkalihalophilus</taxon>
    </lineage>
</organism>
<dbReference type="AlphaFoldDB" id="A0AB39BYP1"/>
<dbReference type="InterPro" id="IPR000834">
    <property type="entry name" value="Peptidase_M14"/>
</dbReference>
<feature type="domain" description="Peptidase M14" evidence="10">
    <location>
        <begin position="108"/>
        <end position="394"/>
    </location>
</feature>
<reference evidence="11" key="1">
    <citation type="submission" date="2024-07" db="EMBL/GenBank/DDBJ databases">
        <title>Identification and characteristics of an arsenic-resistant bacterial isolate, which belongs to a novel species.</title>
        <authorList>
            <person name="Juszczyk A."/>
            <person name="Kowalczyk A."/>
            <person name="Was K."/>
            <person name="Kosowicz W."/>
            <person name="Budzyn A."/>
            <person name="Latowski D."/>
        </authorList>
    </citation>
    <scope>NUCLEOTIDE SEQUENCE</scope>
    <source>
        <strain evidence="11">As8PL</strain>
    </source>
</reference>
<feature type="domain" description="LysM" evidence="9">
    <location>
        <begin position="51"/>
        <end position="95"/>
    </location>
</feature>
<comment type="similarity">
    <text evidence="2 8">Belongs to the peptidase M14 family.</text>
</comment>
<keyword evidence="5" id="KW-0378">Hydrolase</keyword>
<gene>
    <name evidence="11" type="ORF">AB3N04_09050</name>
</gene>
<evidence type="ECO:0000259" key="10">
    <source>
        <dbReference type="PROSITE" id="PS52035"/>
    </source>
</evidence>
<dbReference type="CDD" id="cd06229">
    <property type="entry name" value="M14_Endopeptidase_I"/>
    <property type="match status" value="1"/>
</dbReference>
<dbReference type="PROSITE" id="PS00132">
    <property type="entry name" value="CARBOXYPEPT_ZN_1"/>
    <property type="match status" value="1"/>
</dbReference>
<evidence type="ECO:0000256" key="5">
    <source>
        <dbReference type="ARBA" id="ARBA00022801"/>
    </source>
</evidence>
<feature type="domain" description="LysM" evidence="9">
    <location>
        <begin position="1"/>
        <end position="45"/>
    </location>
</feature>
<dbReference type="Pfam" id="PF00246">
    <property type="entry name" value="Peptidase_M14"/>
    <property type="match status" value="1"/>
</dbReference>
<dbReference type="GO" id="GO:0004181">
    <property type="term" value="F:metallocarboxypeptidase activity"/>
    <property type="evidence" value="ECO:0007669"/>
    <property type="project" value="InterPro"/>
</dbReference>
<keyword evidence="3" id="KW-0645">Protease</keyword>
<evidence type="ECO:0000256" key="1">
    <source>
        <dbReference type="ARBA" id="ARBA00001947"/>
    </source>
</evidence>
<dbReference type="InterPro" id="IPR034274">
    <property type="entry name" value="ENP1_M14_CPD"/>
</dbReference>
<dbReference type="GO" id="GO:0006508">
    <property type="term" value="P:proteolysis"/>
    <property type="evidence" value="ECO:0007669"/>
    <property type="project" value="UniProtKB-KW"/>
</dbReference>
<keyword evidence="6" id="KW-0862">Zinc</keyword>
<protein>
    <submittedName>
        <fullName evidence="11">M14 family metallopeptidase</fullName>
    </submittedName>
</protein>
<dbReference type="PROSITE" id="PS51782">
    <property type="entry name" value="LYSM"/>
    <property type="match status" value="2"/>
</dbReference>
<evidence type="ECO:0000256" key="8">
    <source>
        <dbReference type="PROSITE-ProRule" id="PRU01379"/>
    </source>
</evidence>
<dbReference type="PANTHER" id="PTHR11705:SF143">
    <property type="entry name" value="SLL0236 PROTEIN"/>
    <property type="match status" value="1"/>
</dbReference>
<dbReference type="RefSeq" id="WP_368505721.1">
    <property type="nucleotide sequence ID" value="NZ_CP162551.1"/>
</dbReference>
<evidence type="ECO:0000256" key="7">
    <source>
        <dbReference type="ARBA" id="ARBA00023049"/>
    </source>
</evidence>
<dbReference type="Gene3D" id="3.40.630.10">
    <property type="entry name" value="Zn peptidases"/>
    <property type="match status" value="1"/>
</dbReference>
<dbReference type="InterPro" id="IPR036779">
    <property type="entry name" value="LysM_dom_sf"/>
</dbReference>
<evidence type="ECO:0000256" key="6">
    <source>
        <dbReference type="ARBA" id="ARBA00022833"/>
    </source>
</evidence>
<dbReference type="PANTHER" id="PTHR11705">
    <property type="entry name" value="PROTEASE FAMILY M14 CARBOXYPEPTIDASE A,B"/>
    <property type="match status" value="1"/>
</dbReference>
<dbReference type="SMART" id="SM00631">
    <property type="entry name" value="Zn_pept"/>
    <property type="match status" value="1"/>
</dbReference>
<dbReference type="InterPro" id="IPR057246">
    <property type="entry name" value="CARBOXYPEPT_ZN_1"/>
</dbReference>
<keyword evidence="7" id="KW-0482">Metalloprotease</keyword>
<dbReference type="Pfam" id="PF01476">
    <property type="entry name" value="LysM"/>
    <property type="match status" value="2"/>
</dbReference>
<evidence type="ECO:0000259" key="9">
    <source>
        <dbReference type="PROSITE" id="PS51782"/>
    </source>
</evidence>
<dbReference type="SUPFAM" id="SSF53187">
    <property type="entry name" value="Zn-dependent exopeptidases"/>
    <property type="match status" value="1"/>
</dbReference>
<dbReference type="InterPro" id="IPR018392">
    <property type="entry name" value="LysM"/>
</dbReference>
<evidence type="ECO:0000256" key="3">
    <source>
        <dbReference type="ARBA" id="ARBA00022670"/>
    </source>
</evidence>
<dbReference type="SMART" id="SM00257">
    <property type="entry name" value="LysM"/>
    <property type="match status" value="2"/>
</dbReference>
<evidence type="ECO:0000256" key="2">
    <source>
        <dbReference type="ARBA" id="ARBA00005988"/>
    </source>
</evidence>
<dbReference type="Gene3D" id="3.10.350.10">
    <property type="entry name" value="LysM domain"/>
    <property type="match status" value="2"/>
</dbReference>
<proteinExistence type="inferred from homology"/>
<dbReference type="GO" id="GO:0008270">
    <property type="term" value="F:zinc ion binding"/>
    <property type="evidence" value="ECO:0007669"/>
    <property type="project" value="InterPro"/>
</dbReference>
<dbReference type="EMBL" id="CP162551">
    <property type="protein sequence ID" value="XDI38436.1"/>
    <property type="molecule type" value="Genomic_DNA"/>
</dbReference>
<sequence length="396" mass="44971">MEVRVRQGDNVWYYSQLFQIPLQLLLDSNRGSNPTALMVGTVIRIPGYVLNRYTVQTGDTFWSISRKFSIPIDQLFLVNQQVNPNFLQVGQALFMPSRITNKRFVQTDGYDSTVLTTDLDQLTEAYPFIRRRVIGTSVMGKPIEEIRIGNGSKRVHFNGSFHAHEWITTPVLVEFINDYALALTNQTPIRGLSMLPYYNDVELSIVPMVNPDGVDLVINGLPTSEPYLSEVLEINDGSTDFSGWRANIRGVDLNNQYPAKWEQEVSLKPSQPSPRDYPGRAPLTEPEAIAIARLTLDSDFSRVLAFHTQGQVIFWGFEGLEPPESEVIINEFARVSGFRPIQYTDSYAGYKDWFIKQWRRPGFTVELGLGTNPLPFSDYPQIYEDAVGIMLASMYM</sequence>
<keyword evidence="4" id="KW-0479">Metal-binding</keyword>
<dbReference type="GO" id="GO:0005615">
    <property type="term" value="C:extracellular space"/>
    <property type="evidence" value="ECO:0007669"/>
    <property type="project" value="TreeGrafter"/>
</dbReference>
<dbReference type="PROSITE" id="PS52035">
    <property type="entry name" value="PEPTIDASE_M14"/>
    <property type="match status" value="1"/>
</dbReference>
<accession>A0AB39BYP1</accession>